<keyword evidence="1" id="KW-0812">Transmembrane</keyword>
<comment type="caution">
    <text evidence="2">The sequence shown here is derived from an EMBL/GenBank/DDBJ whole genome shotgun (WGS) entry which is preliminary data.</text>
</comment>
<dbReference type="AlphaFoldDB" id="A0A7C2GWX0"/>
<feature type="transmembrane region" description="Helical" evidence="1">
    <location>
        <begin position="9"/>
        <end position="27"/>
    </location>
</feature>
<name>A0A7C2GWX0_DICTH</name>
<gene>
    <name evidence="2" type="ORF">ENU78_01035</name>
</gene>
<dbReference type="RefSeq" id="WP_149123118.1">
    <property type="nucleotide sequence ID" value="NZ_VTFL01000005.1"/>
</dbReference>
<evidence type="ECO:0000313" key="2">
    <source>
        <dbReference type="EMBL" id="HGK23029.1"/>
    </source>
</evidence>
<keyword evidence="1" id="KW-1133">Transmembrane helix</keyword>
<evidence type="ECO:0000256" key="1">
    <source>
        <dbReference type="SAM" id="Phobius"/>
    </source>
</evidence>
<proteinExistence type="predicted"/>
<reference evidence="2" key="1">
    <citation type="journal article" date="2020" name="mSystems">
        <title>Genome- and Community-Level Interaction Insights into Carbon Utilization and Element Cycling Functions of Hydrothermarchaeota in Hydrothermal Sediment.</title>
        <authorList>
            <person name="Zhou Z."/>
            <person name="Liu Y."/>
            <person name="Xu W."/>
            <person name="Pan J."/>
            <person name="Luo Z.H."/>
            <person name="Li M."/>
        </authorList>
    </citation>
    <scope>NUCLEOTIDE SEQUENCE [LARGE SCALE GENOMIC DNA]</scope>
    <source>
        <strain evidence="2">SpSt-70</strain>
    </source>
</reference>
<protein>
    <submittedName>
        <fullName evidence="2">Uncharacterized protein</fullName>
    </submittedName>
</protein>
<sequence>MEIKNIDRVLLIISIAIFIVILIFKAFSIKSTSGDYVSSGEVREKIERDVNLEVESNINTTNTINIESKGSSEKGPYPPFVEFIE</sequence>
<accession>A0A7C2GWX0</accession>
<keyword evidence="1" id="KW-0472">Membrane</keyword>
<organism evidence="2">
    <name type="scientific">Dictyoglomus thermophilum</name>
    <dbReference type="NCBI Taxonomy" id="14"/>
    <lineage>
        <taxon>Bacteria</taxon>
        <taxon>Pseudomonadati</taxon>
        <taxon>Dictyoglomota</taxon>
        <taxon>Dictyoglomia</taxon>
        <taxon>Dictyoglomales</taxon>
        <taxon>Dictyoglomaceae</taxon>
        <taxon>Dictyoglomus</taxon>
    </lineage>
</organism>
<dbReference type="EMBL" id="DTDV01000005">
    <property type="protein sequence ID" value="HGK23029.1"/>
    <property type="molecule type" value="Genomic_DNA"/>
</dbReference>